<gene>
    <name evidence="1" type="ORF">ENJ63_03285</name>
</gene>
<evidence type="ECO:0000313" key="1">
    <source>
        <dbReference type="EMBL" id="HFC46885.1"/>
    </source>
</evidence>
<evidence type="ECO:0008006" key="2">
    <source>
        <dbReference type="Google" id="ProtNLM"/>
    </source>
</evidence>
<name>A0A7V2WT30_9BACT</name>
<protein>
    <recommendedName>
        <fullName evidence="2">Dephospho-CoA kinase</fullName>
    </recommendedName>
</protein>
<dbReference type="AlphaFoldDB" id="A0A7V2WT30"/>
<accession>A0A7V2WT30</accession>
<dbReference type="SUPFAM" id="SSF52540">
    <property type="entry name" value="P-loop containing nucleoside triphosphate hydrolases"/>
    <property type="match status" value="1"/>
</dbReference>
<comment type="caution">
    <text evidence="1">The sequence shown here is derived from an EMBL/GenBank/DDBJ whole genome shotgun (WGS) entry which is preliminary data.</text>
</comment>
<dbReference type="EMBL" id="DRND01000262">
    <property type="protein sequence ID" value="HFC46885.1"/>
    <property type="molecule type" value="Genomic_DNA"/>
</dbReference>
<reference evidence="1" key="1">
    <citation type="journal article" date="2020" name="mSystems">
        <title>Genome- and Community-Level Interaction Insights into Carbon Utilization and Element Cycling Functions of Hydrothermarchaeota in Hydrothermal Sediment.</title>
        <authorList>
            <person name="Zhou Z."/>
            <person name="Liu Y."/>
            <person name="Xu W."/>
            <person name="Pan J."/>
            <person name="Luo Z.H."/>
            <person name="Li M."/>
        </authorList>
    </citation>
    <scope>NUCLEOTIDE SEQUENCE [LARGE SCALE GENOMIC DNA]</scope>
    <source>
        <strain evidence="1">HyVt-503</strain>
    </source>
</reference>
<proteinExistence type="predicted"/>
<dbReference type="Proteomes" id="UP000885797">
    <property type="component" value="Unassembled WGS sequence"/>
</dbReference>
<dbReference type="Gene3D" id="3.40.50.300">
    <property type="entry name" value="P-loop containing nucleotide triphosphate hydrolases"/>
    <property type="match status" value="2"/>
</dbReference>
<sequence>MARSTAMQRQRHLGWQKPANGSQTIGPVFKRVCPMLIGLTGKAGAGKTTVARYLCKNAKFASLSFNDLPKAVIKKVFKLNRKRLTKFERSYIRDRETIETSIKELNTYLKALQFPLLSSSEKETLISILKGSNRQLYKRLFNFIKDDLFISRDSKIWIKMTMWKILELQLRKKDIVIDDVQSRDEALVIKSLGGVVIEVIESSSKKANSEDVTEQDSIDADFRLPTFKKPLGGFFFNVDILLTMIQDEISLHDLHVPYKFLKV</sequence>
<organism evidence="1">
    <name type="scientific">Dissulfuribacter thermophilus</name>
    <dbReference type="NCBI Taxonomy" id="1156395"/>
    <lineage>
        <taxon>Bacteria</taxon>
        <taxon>Pseudomonadati</taxon>
        <taxon>Thermodesulfobacteriota</taxon>
        <taxon>Dissulfuribacteria</taxon>
        <taxon>Dissulfuribacterales</taxon>
        <taxon>Dissulfuribacteraceae</taxon>
        <taxon>Dissulfuribacter</taxon>
    </lineage>
</organism>
<dbReference type="InterPro" id="IPR027417">
    <property type="entry name" value="P-loop_NTPase"/>
</dbReference>